<dbReference type="Pfam" id="PF00742">
    <property type="entry name" value="Homoserine_dh"/>
    <property type="match status" value="1"/>
</dbReference>
<protein>
    <recommendedName>
        <fullName evidence="5">Homoserine dehydrogenase</fullName>
        <ecNumber evidence="4">1.1.1.3</ecNumber>
    </recommendedName>
</protein>
<dbReference type="STRING" id="693661.Arcve_1587"/>
<keyword evidence="8" id="KW-0560">Oxidoreductase</keyword>
<evidence type="ECO:0000256" key="4">
    <source>
        <dbReference type="ARBA" id="ARBA00013213"/>
    </source>
</evidence>
<dbReference type="PIRSF" id="PIRSF036497">
    <property type="entry name" value="HDH_short"/>
    <property type="match status" value="1"/>
</dbReference>
<feature type="domain" description="Aspartate/homoserine dehydrogenase NAD-binding" evidence="13">
    <location>
        <begin position="8"/>
        <end position="140"/>
    </location>
</feature>
<dbReference type="GO" id="GO:0009088">
    <property type="term" value="P:threonine biosynthetic process"/>
    <property type="evidence" value="ECO:0007669"/>
    <property type="project" value="UniProtKB-UniPathway"/>
</dbReference>
<evidence type="ECO:0000256" key="11">
    <source>
        <dbReference type="PIRSR" id="PIRSR036497-2"/>
    </source>
</evidence>
<dbReference type="KEGG" id="ave:Arcve_1587"/>
<keyword evidence="11" id="KW-0521">NADP</keyword>
<dbReference type="PANTHER" id="PTHR43331:SF1">
    <property type="entry name" value="HOMOSERINE DEHYDROGENASE"/>
    <property type="match status" value="1"/>
</dbReference>
<dbReference type="NCBIfam" id="NF004976">
    <property type="entry name" value="PRK06349.1"/>
    <property type="match status" value="1"/>
</dbReference>
<dbReference type="SUPFAM" id="SSF51735">
    <property type="entry name" value="NAD(P)-binding Rossmann-fold domains"/>
    <property type="match status" value="1"/>
</dbReference>
<dbReference type="FunFam" id="3.40.50.720:FF:000554">
    <property type="entry name" value="Homoserine dehydrogenase"/>
    <property type="match status" value="1"/>
</dbReference>
<evidence type="ECO:0000313" key="15">
    <source>
        <dbReference type="Proteomes" id="UP000008136"/>
    </source>
</evidence>
<feature type="active site" description="Proton donor" evidence="10">
    <location>
        <position position="216"/>
    </location>
</feature>
<dbReference type="PANTHER" id="PTHR43331">
    <property type="entry name" value="HOMOSERINE DEHYDROGENASE"/>
    <property type="match status" value="1"/>
</dbReference>
<keyword evidence="7" id="KW-0791">Threonine biosynthesis</keyword>
<dbReference type="InterPro" id="IPR001342">
    <property type="entry name" value="HDH_cat"/>
</dbReference>
<dbReference type="Proteomes" id="UP000008136">
    <property type="component" value="Chromosome"/>
</dbReference>
<keyword evidence="15" id="KW-1185">Reference proteome</keyword>
<comment type="similarity">
    <text evidence="3">Belongs to the homoserine dehydrogenase family.</text>
</comment>
<dbReference type="eggNOG" id="arCOG01351">
    <property type="taxonomic scope" value="Archaea"/>
</dbReference>
<keyword evidence="9" id="KW-0486">Methionine biosynthesis</keyword>
<dbReference type="UniPathway" id="UPA00051">
    <property type="reaction ID" value="UER00465"/>
</dbReference>
<evidence type="ECO:0000256" key="3">
    <source>
        <dbReference type="ARBA" id="ARBA00006753"/>
    </source>
</evidence>
<dbReference type="EC" id="1.1.1.3" evidence="4"/>
<feature type="binding site" evidence="11">
    <location>
        <begin position="8"/>
        <end position="13"/>
    </location>
    <ligand>
        <name>NADP(+)</name>
        <dbReference type="ChEBI" id="CHEBI:58349"/>
    </ligand>
</feature>
<evidence type="ECO:0000256" key="7">
    <source>
        <dbReference type="ARBA" id="ARBA00022697"/>
    </source>
</evidence>
<evidence type="ECO:0000256" key="8">
    <source>
        <dbReference type="ARBA" id="ARBA00023002"/>
    </source>
</evidence>
<feature type="binding site" evidence="11">
    <location>
        <position position="116"/>
    </location>
    <ligand>
        <name>NADPH</name>
        <dbReference type="ChEBI" id="CHEBI:57783"/>
    </ligand>
</feature>
<evidence type="ECO:0000256" key="9">
    <source>
        <dbReference type="ARBA" id="ARBA00023167"/>
    </source>
</evidence>
<dbReference type="AlphaFoldDB" id="F2KPQ9"/>
<organism evidence="14 15">
    <name type="scientific">Archaeoglobus veneficus (strain DSM 11195 / SNP6)</name>
    <dbReference type="NCBI Taxonomy" id="693661"/>
    <lineage>
        <taxon>Archaea</taxon>
        <taxon>Methanobacteriati</taxon>
        <taxon>Methanobacteriota</taxon>
        <taxon>Archaeoglobi</taxon>
        <taxon>Archaeoglobales</taxon>
        <taxon>Archaeoglobaceae</taxon>
        <taxon>Archaeoglobus</taxon>
    </lineage>
</organism>
<evidence type="ECO:0000313" key="14">
    <source>
        <dbReference type="EMBL" id="AEA47587.1"/>
    </source>
</evidence>
<dbReference type="RefSeq" id="WP_013684244.1">
    <property type="nucleotide sequence ID" value="NC_015320.1"/>
</dbReference>
<dbReference type="GO" id="GO:0050661">
    <property type="term" value="F:NADP binding"/>
    <property type="evidence" value="ECO:0007669"/>
    <property type="project" value="InterPro"/>
</dbReference>
<dbReference type="GO" id="GO:0004412">
    <property type="term" value="F:homoserine dehydrogenase activity"/>
    <property type="evidence" value="ECO:0007669"/>
    <property type="project" value="UniProtKB-EC"/>
</dbReference>
<evidence type="ECO:0000256" key="6">
    <source>
        <dbReference type="ARBA" id="ARBA00022605"/>
    </source>
</evidence>
<sequence length="330" mass="35598">MIRIAIFGFGAVGQGVAEILMNRERIERWIGEYRVVAVADSKGSICDENGISLKEALEAKKKGSLPPGMSVMDIIDSIDFDVAIEATPTNIETGEPGLSYIKACLNKGCHVVTSNKGPLVVAYKELAELAERKGVRLMFEATVGGAMPLIKLAKRDIAGNEILSIKGILNGTCNYILSRMEQERLSYHQILSEAQELKIAEANASYDVEGIDSAAKLVILANAVMGMDVSFNDVEVVGITSITPEAFEIAMEKGYTIRLIAEASRDGLRVSPRLLPLHHPLAVRGTLNAVLIQTDLAREIFVIGRGAGKIETASAIISDLIDIYSHDSSN</sequence>
<dbReference type="InterPro" id="IPR005106">
    <property type="entry name" value="Asp/hSer_DH_NAD-bd"/>
</dbReference>
<dbReference type="UniPathway" id="UPA00050">
    <property type="reaction ID" value="UER00063"/>
</dbReference>
<proteinExistence type="inferred from homology"/>
<dbReference type="InterPro" id="IPR036291">
    <property type="entry name" value="NAD(P)-bd_dom_sf"/>
</dbReference>
<dbReference type="InterPro" id="IPR022697">
    <property type="entry name" value="HDH_short"/>
</dbReference>
<evidence type="ECO:0000256" key="5">
    <source>
        <dbReference type="ARBA" id="ARBA00013376"/>
    </source>
</evidence>
<dbReference type="NCBIfam" id="NF004912">
    <property type="entry name" value="PRK06270.1"/>
    <property type="match status" value="1"/>
</dbReference>
<gene>
    <name evidence="14" type="ordered locus">Arcve_1587</name>
</gene>
<dbReference type="Pfam" id="PF03447">
    <property type="entry name" value="NAD_binding_3"/>
    <property type="match status" value="1"/>
</dbReference>
<evidence type="ECO:0000259" key="12">
    <source>
        <dbReference type="Pfam" id="PF00742"/>
    </source>
</evidence>
<evidence type="ECO:0000256" key="10">
    <source>
        <dbReference type="PIRSR" id="PIRSR036497-1"/>
    </source>
</evidence>
<dbReference type="FunFam" id="3.30.360.10:FF:000005">
    <property type="entry name" value="Homoserine dehydrogenase"/>
    <property type="match status" value="1"/>
</dbReference>
<comment type="pathway">
    <text evidence="1">Amino-acid biosynthesis; L-threonine biosynthesis; L-threonine from L-aspartate: step 3/5.</text>
</comment>
<keyword evidence="6" id="KW-0028">Amino-acid biosynthesis</keyword>
<name>F2KPQ9_ARCVS</name>
<feature type="domain" description="Homoserine dehydrogenase catalytic" evidence="12">
    <location>
        <begin position="148"/>
        <end position="321"/>
    </location>
</feature>
<evidence type="ECO:0000259" key="13">
    <source>
        <dbReference type="Pfam" id="PF03447"/>
    </source>
</evidence>
<dbReference type="GeneID" id="10394711"/>
<dbReference type="SUPFAM" id="SSF55347">
    <property type="entry name" value="Glyceraldehyde-3-phosphate dehydrogenase-like, C-terminal domain"/>
    <property type="match status" value="1"/>
</dbReference>
<dbReference type="GO" id="GO:0009086">
    <property type="term" value="P:methionine biosynthetic process"/>
    <property type="evidence" value="ECO:0007669"/>
    <property type="project" value="UniProtKB-KW"/>
</dbReference>
<dbReference type="EMBL" id="CP002588">
    <property type="protein sequence ID" value="AEA47587.1"/>
    <property type="molecule type" value="Genomic_DNA"/>
</dbReference>
<evidence type="ECO:0000256" key="1">
    <source>
        <dbReference type="ARBA" id="ARBA00005056"/>
    </source>
</evidence>
<dbReference type="Gene3D" id="3.30.360.10">
    <property type="entry name" value="Dihydrodipicolinate Reductase, domain 2"/>
    <property type="match status" value="1"/>
</dbReference>
<accession>F2KPQ9</accession>
<dbReference type="Gene3D" id="3.40.50.720">
    <property type="entry name" value="NAD(P)-binding Rossmann-like Domain"/>
    <property type="match status" value="1"/>
</dbReference>
<feature type="binding site" evidence="11">
    <location>
        <position position="201"/>
    </location>
    <ligand>
        <name>L-homoserine</name>
        <dbReference type="ChEBI" id="CHEBI:57476"/>
    </ligand>
</feature>
<evidence type="ECO:0000256" key="2">
    <source>
        <dbReference type="ARBA" id="ARBA00005062"/>
    </source>
</evidence>
<comment type="pathway">
    <text evidence="2">Amino-acid biosynthesis; L-methionine biosynthesis via de novo pathway; L-homoserine from L-aspartate: step 3/3.</text>
</comment>
<dbReference type="HOGENOM" id="CLU_009116_1_2_2"/>
<dbReference type="OrthoDB" id="4488at2157"/>
<reference evidence="14 15" key="1">
    <citation type="submission" date="2011-03" db="EMBL/GenBank/DDBJ databases">
        <title>The complete genome of Archaeoglobus veneficus SNP6.</title>
        <authorList>
            <consortium name="US DOE Joint Genome Institute (JGI-PGF)"/>
            <person name="Lucas S."/>
            <person name="Copeland A."/>
            <person name="Lapidus A."/>
            <person name="Bruce D."/>
            <person name="Goodwin L."/>
            <person name="Pitluck S."/>
            <person name="Kyrpides N."/>
            <person name="Mavromatis K."/>
            <person name="Pagani I."/>
            <person name="Ivanova N."/>
            <person name="Mikhailova N."/>
            <person name="Lu M."/>
            <person name="Detter J.C."/>
            <person name="Tapia R."/>
            <person name="Han C."/>
            <person name="Land M."/>
            <person name="Hauser L."/>
            <person name="Markowitz V."/>
            <person name="Cheng J.-F."/>
            <person name="Hugenholtz P."/>
            <person name="Woyke T."/>
            <person name="Wu D."/>
            <person name="Spring S."/>
            <person name="Brambilla E."/>
            <person name="Klenk H.-P."/>
            <person name="Eisen J.A."/>
        </authorList>
    </citation>
    <scope>NUCLEOTIDE SEQUENCE [LARGE SCALE GENOMIC DNA]</scope>
    <source>
        <strain>SNP6</strain>
    </source>
</reference>